<evidence type="ECO:0000313" key="3">
    <source>
        <dbReference type="EMBL" id="CAE7380121.1"/>
    </source>
</evidence>
<evidence type="ECO:0000259" key="2">
    <source>
        <dbReference type="Pfam" id="PF07727"/>
    </source>
</evidence>
<feature type="compositionally biased region" description="Low complexity" evidence="1">
    <location>
        <begin position="57"/>
        <end position="69"/>
    </location>
</feature>
<comment type="caution">
    <text evidence="3">The sequence shown here is derived from an EMBL/GenBank/DDBJ whole genome shotgun (WGS) entry which is preliminary data.</text>
</comment>
<feature type="compositionally biased region" description="Polar residues" evidence="1">
    <location>
        <begin position="71"/>
        <end position="86"/>
    </location>
</feature>
<dbReference type="InterPro" id="IPR043502">
    <property type="entry name" value="DNA/RNA_pol_sf"/>
</dbReference>
<feature type="region of interest" description="Disordered" evidence="1">
    <location>
        <begin position="517"/>
        <end position="579"/>
    </location>
</feature>
<feature type="region of interest" description="Disordered" evidence="1">
    <location>
        <begin position="1"/>
        <end position="28"/>
    </location>
</feature>
<feature type="region of interest" description="Disordered" evidence="1">
    <location>
        <begin position="57"/>
        <end position="113"/>
    </location>
</feature>
<feature type="compositionally biased region" description="Polar residues" evidence="1">
    <location>
        <begin position="538"/>
        <end position="551"/>
    </location>
</feature>
<protein>
    <recommendedName>
        <fullName evidence="2">Reverse transcriptase Ty1/copia-type domain-containing protein</fullName>
    </recommendedName>
</protein>
<dbReference type="AlphaFoldDB" id="A0A812Q1V2"/>
<accession>A0A812Q1V2</accession>
<name>A0A812Q1V2_SYMPI</name>
<keyword evidence="4" id="KW-1185">Reference proteome</keyword>
<reference evidence="3" key="1">
    <citation type="submission" date="2021-02" db="EMBL/GenBank/DDBJ databases">
        <authorList>
            <person name="Dougan E. K."/>
            <person name="Rhodes N."/>
            <person name="Thang M."/>
            <person name="Chan C."/>
        </authorList>
    </citation>
    <scope>NUCLEOTIDE SEQUENCE</scope>
</reference>
<proteinExistence type="predicted"/>
<feature type="non-terminal residue" evidence="3">
    <location>
        <position position="997"/>
    </location>
</feature>
<dbReference type="Proteomes" id="UP000649617">
    <property type="component" value="Unassembled WGS sequence"/>
</dbReference>
<dbReference type="SUPFAM" id="SSF56672">
    <property type="entry name" value="DNA/RNA polymerases"/>
    <property type="match status" value="1"/>
</dbReference>
<evidence type="ECO:0000256" key="1">
    <source>
        <dbReference type="SAM" id="MobiDB-lite"/>
    </source>
</evidence>
<organism evidence="3 4">
    <name type="scientific">Symbiodinium pilosum</name>
    <name type="common">Dinoflagellate</name>
    <dbReference type="NCBI Taxonomy" id="2952"/>
    <lineage>
        <taxon>Eukaryota</taxon>
        <taxon>Sar</taxon>
        <taxon>Alveolata</taxon>
        <taxon>Dinophyceae</taxon>
        <taxon>Suessiales</taxon>
        <taxon>Symbiodiniaceae</taxon>
        <taxon>Symbiodinium</taxon>
    </lineage>
</organism>
<feature type="compositionally biased region" description="Basic and acidic residues" evidence="1">
    <location>
        <begin position="562"/>
        <end position="574"/>
    </location>
</feature>
<sequence>MDIGFLGKKGKKGKGEGKGKGKGKKALYDDWSWSDGWEKFDDSWDWYSYQDFGWSEWPAEPQQQQQPASTLPVQNPAPQQEQSSTLPKAAVSAVTVSEPPGLSAPTRPKAKSSVSPGALLMSAVVMSNFALGSIFGCDDMMRGVVDFDFSGEQFACSAPSALLAPLETFSLNNSDAKRHKLFQASDLDIPNLNTSSRDTFLEEHLVASAVQEDAPWILFDSGKAPPLRSISGQALTVYGYQVNLSLDEHTLSTPDGRPVELDDLANDRVAFLQYEDGTTQTLTDNWSVEDSFAALRLSQASAGTLEAFKVTLLEQLNEQAKSKKLSLRQPVLQMDFSFLSDKPGEDQITILNVVDVLSNMALSVVIPTKTRTPYSNAELRRFVLETGRTFGILQCDPEPALKAIAEAVTGEVGGLSLRKTPEGWKQAHQHFVADASGVFKTRSVKRLPPSKQADLALLQAIKARPWDPQGSKVETDAFIFPASPSEEASGEKATFEPGVPLDPQAVEEVVELEQLLGQDMPVEDDDSVYFPSEDGQEAPQTTSAQARSSTDAAFPEPPAVRPRLEEASPTKRTSETLNVGSSKVQRIACVTLDKKTKKRKLRAHDFRVAAVTTKQDLEVPVAVNQDERELSLSKTPEDPQLWYETEFPYEEEVAGMKKEVKSVQDFQMFDEIAVEQVPDELSLHSDEIFASTPSLTTLKLLLVLAMAFNWHIAVGDVSTAFLHASVDSDIFVIPPLEFYPQGGVLWKLRKALYGLRNSPKLWQTHFASVMAKNGFKRMKSDPNLYVHESKRLYVLAYVDGLMFFGQKHEVDSMVQDLQCDLLLKLTGTLSEGENVTFLGREIRRTSEAIELYMKSEYTDRTLELYDMKSCKPTAAPGADTLRKKLDAEPLSNEAHKLYRRAVGQLLWLANVRPEIMFAVKELSRGLSAPTTEHEAKVKHLFKFLSGAKDYKQRLQPTLSLSPQHKALDVNIFVDSDWESQLFQKTNLSVFTDSNVGK</sequence>
<dbReference type="EMBL" id="CAJNIZ010016001">
    <property type="protein sequence ID" value="CAE7380121.1"/>
    <property type="molecule type" value="Genomic_DNA"/>
</dbReference>
<dbReference type="OrthoDB" id="448915at2759"/>
<feature type="domain" description="Reverse transcriptase Ty1/copia-type" evidence="2">
    <location>
        <begin position="683"/>
        <end position="876"/>
    </location>
</feature>
<dbReference type="Pfam" id="PF07727">
    <property type="entry name" value="RVT_2"/>
    <property type="match status" value="1"/>
</dbReference>
<evidence type="ECO:0000313" key="4">
    <source>
        <dbReference type="Proteomes" id="UP000649617"/>
    </source>
</evidence>
<gene>
    <name evidence="3" type="ORF">SPIL2461_LOCUS9260</name>
</gene>
<dbReference type="InterPro" id="IPR013103">
    <property type="entry name" value="RVT_2"/>
</dbReference>